<feature type="compositionally biased region" description="Basic residues" evidence="1">
    <location>
        <begin position="212"/>
        <end position="229"/>
    </location>
</feature>
<feature type="non-terminal residue" evidence="2">
    <location>
        <position position="403"/>
    </location>
</feature>
<proteinExistence type="predicted"/>
<accession>A0A6J4PKZ2</accession>
<sequence>EPPLRSLVAGPVHLPAGRRGDRGYPAGLDRHVDRLAGPRGRRRRRGDPALAPRGAVRRGPGGPLRRAQGHDRLRPGPRGARPLAAARLAARARLSAHPLRLRRRVPRRVCRVAVQPGQERRRPLGRGVRAGRARARPLSLHGVRGLGAGPCPGGGRPARFRAGGGPRLRRALVRRGRRGRRIRDRAAATVPPRRQRRGVTRTRAGGGGGRGVPHRAAGRRSPRRARRGVRGVPGRPRLVLRGRLLRRGLFGRAEGERGRSVGRIRGGRSARGPRGPGRRKEVVVGSGAPGGFGGGRRSYGLVRALDGLRLGDGGGVRLRARRLAGRGGPGERDDAPLPSGRTRTRERAVRGRRTTLGAGRAARRGAGAGPRLALRHPPGLRAPGLRLLSRRDAPLRVGARTGI</sequence>
<feature type="region of interest" description="Disordered" evidence="1">
    <location>
        <begin position="141"/>
        <end position="164"/>
    </location>
</feature>
<dbReference type="EMBL" id="CADCUV010000097">
    <property type="protein sequence ID" value="CAA9417025.1"/>
    <property type="molecule type" value="Genomic_DNA"/>
</dbReference>
<reference evidence="2" key="1">
    <citation type="submission" date="2020-02" db="EMBL/GenBank/DDBJ databases">
        <authorList>
            <person name="Meier V. D."/>
        </authorList>
    </citation>
    <scope>NUCLEOTIDE SEQUENCE</scope>
    <source>
        <strain evidence="2">AVDCRST_MAG22</strain>
    </source>
</reference>
<feature type="compositionally biased region" description="Low complexity" evidence="1">
    <location>
        <begin position="48"/>
        <end position="66"/>
    </location>
</feature>
<feature type="compositionally biased region" description="Basic and acidic residues" evidence="1">
    <location>
        <begin position="18"/>
        <end position="36"/>
    </location>
</feature>
<feature type="compositionally biased region" description="Gly residues" evidence="1">
    <location>
        <begin position="144"/>
        <end position="164"/>
    </location>
</feature>
<name>A0A6J4PKZ2_9ACTN</name>
<evidence type="ECO:0000256" key="1">
    <source>
        <dbReference type="SAM" id="MobiDB-lite"/>
    </source>
</evidence>
<protein>
    <submittedName>
        <fullName evidence="2">Uncharacterized protein</fullName>
    </submittedName>
</protein>
<feature type="region of interest" description="Disordered" evidence="1">
    <location>
        <begin position="186"/>
        <end position="230"/>
    </location>
</feature>
<feature type="region of interest" description="Disordered" evidence="1">
    <location>
        <begin position="260"/>
        <end position="297"/>
    </location>
</feature>
<dbReference type="AlphaFoldDB" id="A0A6J4PKZ2"/>
<feature type="non-terminal residue" evidence="2">
    <location>
        <position position="1"/>
    </location>
</feature>
<feature type="region of interest" description="Disordered" evidence="1">
    <location>
        <begin position="1"/>
        <end position="80"/>
    </location>
</feature>
<feature type="compositionally biased region" description="Gly residues" evidence="1">
    <location>
        <begin position="287"/>
        <end position="297"/>
    </location>
</feature>
<organism evidence="2">
    <name type="scientific">uncultured Rubrobacteraceae bacterium</name>
    <dbReference type="NCBI Taxonomy" id="349277"/>
    <lineage>
        <taxon>Bacteria</taxon>
        <taxon>Bacillati</taxon>
        <taxon>Actinomycetota</taxon>
        <taxon>Rubrobacteria</taxon>
        <taxon>Rubrobacterales</taxon>
        <taxon>Rubrobacteraceae</taxon>
        <taxon>environmental samples</taxon>
    </lineage>
</organism>
<gene>
    <name evidence="2" type="ORF">AVDCRST_MAG22-2280</name>
</gene>
<feature type="region of interest" description="Disordered" evidence="1">
    <location>
        <begin position="322"/>
        <end position="377"/>
    </location>
</feature>
<evidence type="ECO:0000313" key="2">
    <source>
        <dbReference type="EMBL" id="CAA9417025.1"/>
    </source>
</evidence>